<keyword evidence="2" id="KW-0812">Transmembrane</keyword>
<feature type="transmembrane region" description="Helical" evidence="2">
    <location>
        <begin position="107"/>
        <end position="130"/>
    </location>
</feature>
<reference evidence="3" key="1">
    <citation type="submission" date="2011-09" db="EMBL/GenBank/DDBJ databases">
        <title>Complete sequence of Halovivax ruber XH-70.</title>
        <authorList>
            <consortium name="US DOE Joint Genome Institute"/>
            <person name="Lucas S."/>
            <person name="Han J."/>
            <person name="Lapidus A."/>
            <person name="Cheng J.-F."/>
            <person name="Goodwin L."/>
            <person name="Pitluck S."/>
            <person name="Peters L."/>
            <person name="Mikhailova N."/>
            <person name="Davenport K."/>
            <person name="Detter J.C."/>
            <person name="Han C."/>
            <person name="Tapia R."/>
            <person name="Land M."/>
            <person name="Hauser L."/>
            <person name="Kyrpides N."/>
            <person name="Ivanova N."/>
            <person name="Pagani I."/>
            <person name="Sproer C."/>
            <person name="Anderson I."/>
            <person name="Woyke T."/>
        </authorList>
    </citation>
    <scope>NUCLEOTIDE SEQUENCE</scope>
    <source>
        <strain evidence="3">XH-70</strain>
    </source>
</reference>
<feature type="transmembrane region" description="Helical" evidence="2">
    <location>
        <begin position="247"/>
        <end position="268"/>
    </location>
</feature>
<organism evidence="3 4">
    <name type="scientific">Halovivax ruber (strain DSM 18193 / JCM 13892 / XH-70)</name>
    <dbReference type="NCBI Taxonomy" id="797302"/>
    <lineage>
        <taxon>Archaea</taxon>
        <taxon>Methanobacteriati</taxon>
        <taxon>Methanobacteriota</taxon>
        <taxon>Stenosarchaea group</taxon>
        <taxon>Halobacteria</taxon>
        <taxon>Halobacteriales</taxon>
        <taxon>Natrialbaceae</taxon>
        <taxon>Halovivax</taxon>
    </lineage>
</organism>
<keyword evidence="4" id="KW-1185">Reference proteome</keyword>
<dbReference type="Proteomes" id="UP000010846">
    <property type="component" value="Chromosome"/>
</dbReference>
<feature type="region of interest" description="Disordered" evidence="1">
    <location>
        <begin position="1"/>
        <end position="20"/>
    </location>
</feature>
<dbReference type="STRING" id="797302.Halru_2448"/>
<dbReference type="KEGG" id="hru:Halru_2448"/>
<protein>
    <recommendedName>
        <fullName evidence="5">Integral membrane protein</fullName>
    </recommendedName>
</protein>
<dbReference type="EMBL" id="CP003050">
    <property type="protein sequence ID" value="AGB17030.1"/>
    <property type="molecule type" value="Genomic_DNA"/>
</dbReference>
<dbReference type="GeneID" id="14376956"/>
<accession>L0IBT5</accession>
<keyword evidence="2" id="KW-0472">Membrane</keyword>
<feature type="transmembrane region" description="Helical" evidence="2">
    <location>
        <begin position="42"/>
        <end position="60"/>
    </location>
</feature>
<evidence type="ECO:0000256" key="1">
    <source>
        <dbReference type="SAM" id="MobiDB-lite"/>
    </source>
</evidence>
<feature type="transmembrane region" description="Helical" evidence="2">
    <location>
        <begin position="222"/>
        <end position="241"/>
    </location>
</feature>
<evidence type="ECO:0008006" key="5">
    <source>
        <dbReference type="Google" id="ProtNLM"/>
    </source>
</evidence>
<keyword evidence="2" id="KW-1133">Transmembrane helix</keyword>
<sequence>MSGYSTDPGDDESGDIGTHRDRSGLAVGSLGRAAGRLVREPILFLPFAAFALVLTGVDVLRRRDPIPAITWESVTPGTINVDYALYPTPQSQTVRPLQALIDLDVPYLLWAAGLEFLVIGSIVLAGVIVINQGLADARIDTPPVRDRFASYLGFVVAVDLLGRFVGGLGVFQEMPLLIGVPVLIVAAVVGVRLFLTPVLLVAGRSLPVAIRESNQRSFGHGWSFFGLILLFGLGTWVLASVPIVGTLLTGLFIAPLQAVTLVVVFEWVSAAEDGDTGVGA</sequence>
<feature type="transmembrane region" description="Helical" evidence="2">
    <location>
        <begin position="177"/>
        <end position="201"/>
    </location>
</feature>
<name>L0IBT5_HALRX</name>
<dbReference type="eggNOG" id="arCOG10188">
    <property type="taxonomic scope" value="Archaea"/>
</dbReference>
<gene>
    <name evidence="3" type="ordered locus">Halru_2448</name>
</gene>
<evidence type="ECO:0000256" key="2">
    <source>
        <dbReference type="SAM" id="Phobius"/>
    </source>
</evidence>
<dbReference type="HOGENOM" id="CLU_086557_0_0_2"/>
<feature type="transmembrane region" description="Helical" evidence="2">
    <location>
        <begin position="151"/>
        <end position="171"/>
    </location>
</feature>
<evidence type="ECO:0000313" key="4">
    <source>
        <dbReference type="Proteomes" id="UP000010846"/>
    </source>
</evidence>
<dbReference type="AlphaFoldDB" id="L0IBT5"/>
<dbReference type="RefSeq" id="WP_015301633.1">
    <property type="nucleotide sequence ID" value="NC_019964.1"/>
</dbReference>
<proteinExistence type="predicted"/>
<evidence type="ECO:0000313" key="3">
    <source>
        <dbReference type="EMBL" id="AGB17030.1"/>
    </source>
</evidence>
<dbReference type="OrthoDB" id="163483at2157"/>